<sequence length="252" mass="28416">GRVVGLVKRHSPTENSEIIQRKATHLRHTTSDRKFCQSSHVAYAKPTTGIRGMLPYEPEAATLTPRRSRKGSSKVRTGCITCNDEQKPACLRCTKHRRTCGGYETARKKKYSKPLVRKQAALLPAITAFPDLATSDEQRSFDFFRCITAPNFSSDYDSSFWMSTVLGFFHLTPSIRHAVLAVSSLHESLIYDGWSLGKKLANKQIFALQQYNKAISIFQRQASHKNDNEPIVPLLLCILFYGRAICQMDSSK</sequence>
<reference evidence="1" key="1">
    <citation type="submission" date="2020-04" db="EMBL/GenBank/DDBJ databases">
        <authorList>
            <person name="Broberg M."/>
        </authorList>
    </citation>
    <scope>NUCLEOTIDE SEQUENCE</scope>
</reference>
<dbReference type="Proteomes" id="UP000836387">
    <property type="component" value="Unassembled WGS sequence"/>
</dbReference>
<accession>A0ACA9UBR8</accession>
<feature type="non-terminal residue" evidence="1">
    <location>
        <position position="1"/>
    </location>
</feature>
<evidence type="ECO:0000313" key="2">
    <source>
        <dbReference type="Proteomes" id="UP000836387"/>
    </source>
</evidence>
<keyword evidence="2" id="KW-1185">Reference proteome</keyword>
<reference evidence="1" key="2">
    <citation type="submission" date="2021-10" db="EMBL/GenBank/DDBJ databases">
        <authorList>
            <person name="Piombo E."/>
        </authorList>
    </citation>
    <scope>NUCLEOTIDE SEQUENCE</scope>
</reference>
<protein>
    <submittedName>
        <fullName evidence="1">Uncharacterized protein</fullName>
    </submittedName>
</protein>
<gene>
    <name evidence="1" type="ORF">CRV2_00019854</name>
</gene>
<dbReference type="EMBL" id="CADEHS020000179">
    <property type="protein sequence ID" value="CAG9950532.1"/>
    <property type="molecule type" value="Genomic_DNA"/>
</dbReference>
<feature type="non-terminal residue" evidence="1">
    <location>
        <position position="252"/>
    </location>
</feature>
<comment type="caution">
    <text evidence="1">The sequence shown here is derived from an EMBL/GenBank/DDBJ whole genome shotgun (WGS) entry which is preliminary data.</text>
</comment>
<name>A0ACA9UBR8_BIOOC</name>
<proteinExistence type="predicted"/>
<evidence type="ECO:0000313" key="1">
    <source>
        <dbReference type="EMBL" id="CAG9950532.1"/>
    </source>
</evidence>
<organism evidence="1 2">
    <name type="scientific">Clonostachys rosea f. rosea IK726</name>
    <dbReference type="NCBI Taxonomy" id="1349383"/>
    <lineage>
        <taxon>Eukaryota</taxon>
        <taxon>Fungi</taxon>
        <taxon>Dikarya</taxon>
        <taxon>Ascomycota</taxon>
        <taxon>Pezizomycotina</taxon>
        <taxon>Sordariomycetes</taxon>
        <taxon>Hypocreomycetidae</taxon>
        <taxon>Hypocreales</taxon>
        <taxon>Bionectriaceae</taxon>
        <taxon>Clonostachys</taxon>
    </lineage>
</organism>